<organism evidence="12 13">
    <name type="scientific">Nocardioides endophyticus</name>
    <dbReference type="NCBI Taxonomy" id="1353775"/>
    <lineage>
        <taxon>Bacteria</taxon>
        <taxon>Bacillati</taxon>
        <taxon>Actinomycetota</taxon>
        <taxon>Actinomycetes</taxon>
        <taxon>Propionibacteriales</taxon>
        <taxon>Nocardioidaceae</taxon>
        <taxon>Nocardioides</taxon>
    </lineage>
</organism>
<dbReference type="Pfam" id="PF00724">
    <property type="entry name" value="Oxidored_FMN"/>
    <property type="match status" value="1"/>
</dbReference>
<evidence type="ECO:0000313" key="13">
    <source>
        <dbReference type="Proteomes" id="UP001499882"/>
    </source>
</evidence>
<evidence type="ECO:0000256" key="4">
    <source>
        <dbReference type="ARBA" id="ARBA00022630"/>
    </source>
</evidence>
<keyword evidence="13" id="KW-1185">Reference proteome</keyword>
<dbReference type="Gene3D" id="3.40.50.720">
    <property type="entry name" value="NAD(P)-binding Rossmann-like Domain"/>
    <property type="match status" value="1"/>
</dbReference>
<evidence type="ECO:0000313" key="12">
    <source>
        <dbReference type="EMBL" id="GAA4752802.1"/>
    </source>
</evidence>
<dbReference type="InterPro" id="IPR001155">
    <property type="entry name" value="OxRdtase_FMN_N"/>
</dbReference>
<keyword evidence="4" id="KW-0285">Flavoprotein</keyword>
<keyword evidence="8" id="KW-0408">Iron</keyword>
<reference evidence="13" key="1">
    <citation type="journal article" date="2019" name="Int. J. Syst. Evol. Microbiol.">
        <title>The Global Catalogue of Microorganisms (GCM) 10K type strain sequencing project: providing services to taxonomists for standard genome sequencing and annotation.</title>
        <authorList>
            <consortium name="The Broad Institute Genomics Platform"/>
            <consortium name="The Broad Institute Genome Sequencing Center for Infectious Disease"/>
            <person name="Wu L."/>
            <person name="Ma J."/>
        </authorList>
    </citation>
    <scope>NUCLEOTIDE SEQUENCE [LARGE SCALE GENOMIC DNA]</scope>
    <source>
        <strain evidence="13">JCM 18532</strain>
    </source>
</reference>
<evidence type="ECO:0000256" key="5">
    <source>
        <dbReference type="ARBA" id="ARBA00022643"/>
    </source>
</evidence>
<evidence type="ECO:0000256" key="1">
    <source>
        <dbReference type="ARBA" id="ARBA00001917"/>
    </source>
</evidence>
<dbReference type="InterPro" id="IPR023753">
    <property type="entry name" value="FAD/NAD-binding_dom"/>
</dbReference>
<dbReference type="Pfam" id="PF07992">
    <property type="entry name" value="Pyr_redox_2"/>
    <property type="match status" value="1"/>
</dbReference>
<sequence length="664" mass="69916">MRFESVLSPLQIGELTVRNRVTTTAHMTGYAEQGLVSDTLIDYLVARARGGVGLLITEAGAVHPTYRPASFQLYREDVGPGLSRLAAAVHAEGAALIGQANHGGAASPPLPEGVPAYSPSDNDGINGAPARAMTLGEIAEIQDAFVHAAKVMSDAGLDGCEVHGAHHYLVNHFLSPLYNRREDDYGGSFANRLRYLTEILERMRAETRPGFVLGVRLSADIGPGGLDSEGLLAVGRVLEERGLVDMVGFSLGGRTPESFPLMTGGMERDAGYELAWNEVPSRGLAVPTLVTGRYRTLEHADAAIASGVCDLIGMTRAHIADPDLVRKSTGGEAARVRPCIGCNECQRSIITQGAIRCAVNPALPGGAGTRDLPTPTRRTRRVTVVGGGPAGMEAARVAAVAGHVVTLFEESEQLGGLARRAAAVIPNAPGMLDITAWSARELDREGVDVRLGTRADREQVLATAPDVVIAATGSTPKTGARQSARPGAAIPGADLHHVVDTTAVLTMTDFPDHAVVLDEIGDYPALGVAELLVSHGTRVTFVTPFASVGLPIDATGRPATAIGRLRGTGRFEALTLSMVTAIDPTSAEVEDVMGHTFSTHRAGLVVMVVRAAPRREPWLEDLGVPVEYVGDALLPRSYKTAVREGYVAATRVETLSDRRAAVLA</sequence>
<protein>
    <submittedName>
        <fullName evidence="12">Dimethylglycine demethylation protein DgcA</fullName>
    </submittedName>
</protein>
<dbReference type="RefSeq" id="WP_345529049.1">
    <property type="nucleotide sequence ID" value="NZ_BAABKN010000027.1"/>
</dbReference>
<dbReference type="EMBL" id="BAABKN010000027">
    <property type="protein sequence ID" value="GAA4752802.1"/>
    <property type="molecule type" value="Genomic_DNA"/>
</dbReference>
<comment type="cofactor">
    <cofactor evidence="2">
        <name>[4Fe-4S] cluster</name>
        <dbReference type="ChEBI" id="CHEBI:49883"/>
    </cofactor>
</comment>
<dbReference type="Gene3D" id="3.50.50.60">
    <property type="entry name" value="FAD/NAD(P)-binding domain"/>
    <property type="match status" value="1"/>
</dbReference>
<evidence type="ECO:0000256" key="7">
    <source>
        <dbReference type="ARBA" id="ARBA00023002"/>
    </source>
</evidence>
<dbReference type="InterPro" id="IPR051793">
    <property type="entry name" value="NADH:flavin_oxidoreductase"/>
</dbReference>
<feature type="domain" description="NADH:flavin oxidoreductase/NADH oxidase N-terminal" evidence="10">
    <location>
        <begin position="8"/>
        <end position="328"/>
    </location>
</feature>
<evidence type="ECO:0000256" key="3">
    <source>
        <dbReference type="ARBA" id="ARBA00011048"/>
    </source>
</evidence>
<name>A0ABP8ZCU7_9ACTN</name>
<dbReference type="Gene3D" id="3.20.20.70">
    <property type="entry name" value="Aldolase class I"/>
    <property type="match status" value="1"/>
</dbReference>
<keyword evidence="6" id="KW-0479">Metal-binding</keyword>
<keyword evidence="7" id="KW-0560">Oxidoreductase</keyword>
<accession>A0ABP8ZCU7</accession>
<dbReference type="Proteomes" id="UP001499882">
    <property type="component" value="Unassembled WGS sequence"/>
</dbReference>
<dbReference type="PRINTS" id="PR00419">
    <property type="entry name" value="ADXRDTASE"/>
</dbReference>
<evidence type="ECO:0000259" key="10">
    <source>
        <dbReference type="Pfam" id="PF00724"/>
    </source>
</evidence>
<dbReference type="PANTHER" id="PTHR42917">
    <property type="entry name" value="2,4-DIENOYL-COA REDUCTASE"/>
    <property type="match status" value="1"/>
</dbReference>
<feature type="domain" description="FAD/NAD(P)-binding" evidence="11">
    <location>
        <begin position="381"/>
        <end position="626"/>
    </location>
</feature>
<keyword evidence="9" id="KW-0411">Iron-sulfur</keyword>
<comment type="cofactor">
    <cofactor evidence="1">
        <name>FMN</name>
        <dbReference type="ChEBI" id="CHEBI:58210"/>
    </cofactor>
</comment>
<dbReference type="PANTHER" id="PTHR42917:SF2">
    <property type="entry name" value="2,4-DIENOYL-COA REDUCTASE [(2E)-ENOYL-COA-PRODUCING]"/>
    <property type="match status" value="1"/>
</dbReference>
<dbReference type="SUPFAM" id="SSF51395">
    <property type="entry name" value="FMN-linked oxidoreductases"/>
    <property type="match status" value="1"/>
</dbReference>
<evidence type="ECO:0000256" key="9">
    <source>
        <dbReference type="ARBA" id="ARBA00023014"/>
    </source>
</evidence>
<evidence type="ECO:0000259" key="11">
    <source>
        <dbReference type="Pfam" id="PF07992"/>
    </source>
</evidence>
<evidence type="ECO:0000256" key="8">
    <source>
        <dbReference type="ARBA" id="ARBA00023004"/>
    </source>
</evidence>
<keyword evidence="5" id="KW-0288">FMN</keyword>
<evidence type="ECO:0000256" key="2">
    <source>
        <dbReference type="ARBA" id="ARBA00001966"/>
    </source>
</evidence>
<proteinExistence type="inferred from homology"/>
<comment type="similarity">
    <text evidence="3">In the N-terminal section; belongs to the NADH:flavin oxidoreductase/NADH oxidase family.</text>
</comment>
<gene>
    <name evidence="12" type="primary">dgcA</name>
    <name evidence="12" type="ORF">GCM10023350_42630</name>
</gene>
<dbReference type="SUPFAM" id="SSF51905">
    <property type="entry name" value="FAD/NAD(P)-binding domain"/>
    <property type="match status" value="1"/>
</dbReference>
<comment type="caution">
    <text evidence="12">The sequence shown here is derived from an EMBL/GenBank/DDBJ whole genome shotgun (WGS) entry which is preliminary data.</text>
</comment>
<dbReference type="InterPro" id="IPR036188">
    <property type="entry name" value="FAD/NAD-bd_sf"/>
</dbReference>
<dbReference type="InterPro" id="IPR013785">
    <property type="entry name" value="Aldolase_TIM"/>
</dbReference>
<evidence type="ECO:0000256" key="6">
    <source>
        <dbReference type="ARBA" id="ARBA00022723"/>
    </source>
</evidence>